<dbReference type="Proteomes" id="UP000177354">
    <property type="component" value="Unassembled WGS sequence"/>
</dbReference>
<protein>
    <recommendedName>
        <fullName evidence="3">Dockerin domain-containing protein</fullName>
    </recommendedName>
</protein>
<organism evidence="1 2">
    <name type="scientific">Candidatus Gottesmanbacteria bacterium RIFCSPHIGHO2_01_FULL_40_15</name>
    <dbReference type="NCBI Taxonomy" id="1798376"/>
    <lineage>
        <taxon>Bacteria</taxon>
        <taxon>Candidatus Gottesmaniibacteriota</taxon>
    </lineage>
</organism>
<reference evidence="1 2" key="1">
    <citation type="journal article" date="2016" name="Nat. Commun.">
        <title>Thousands of microbial genomes shed light on interconnected biogeochemical processes in an aquifer system.</title>
        <authorList>
            <person name="Anantharaman K."/>
            <person name="Brown C.T."/>
            <person name="Hug L.A."/>
            <person name="Sharon I."/>
            <person name="Castelle C.J."/>
            <person name="Probst A.J."/>
            <person name="Thomas B.C."/>
            <person name="Singh A."/>
            <person name="Wilkins M.J."/>
            <person name="Karaoz U."/>
            <person name="Brodie E.L."/>
            <person name="Williams K.H."/>
            <person name="Hubbard S.S."/>
            <person name="Banfield J.F."/>
        </authorList>
    </citation>
    <scope>NUCLEOTIDE SEQUENCE [LARGE SCALE GENOMIC DNA]</scope>
</reference>
<evidence type="ECO:0000313" key="1">
    <source>
        <dbReference type="EMBL" id="OGG05497.1"/>
    </source>
</evidence>
<evidence type="ECO:0008006" key="3">
    <source>
        <dbReference type="Google" id="ProtNLM"/>
    </source>
</evidence>
<dbReference type="AlphaFoldDB" id="A0A1F5YZX3"/>
<sequence>MNNILKDKKLRKKLTITGLLLVLPLIVLGALQVQNLVKRAAGSNEVGMRFTPSSGVLTPGQQITVKVAMHKLALRTINVSGAQAVIDVSSKFVIDSADCEAPFNGLPFTKINGQSVTIMCAIATTANPVPVNSSDLVFAQLNLTVLNSAGEGNAEIGFTSTRVTEAGIPGQAPDVSTAGTGATFSISSSGEITPTQPDTGDVTLSFSPSSVNLPPASNVKIMADSGGKFIAFVRAVITFDNSKVNLNSEITTNPQLSTIVEKTGRVNANQFGRANIVIAAAPTDSQPSGVFELASFSLTNISTTADSTQMSFDISDMQIVDGTGQELSIGSSVLSITINGSNVTPSPGGEFEIPIGEKDQLVIDIGGEGPTPTGGLPTDVPGNVPQITFSAVLAHTQSNPDMYFRLRVKDELYFLDNPGVVLNPSCTTPGPGDKDFYIPMRAQGTIYKPVPSINIPVPSGVNVADVTADGWVILNGVSQNRYYSLLLKAPLFRGSEMAEHVFLKGGQKPEQVFSWINNPLEPGDLPNPNNQMLQDCTVNSIDISLIVARIGSTNTPDLSVGDVNFDNIVNGNDVSKVVNTLSTKPDDDL</sequence>
<proteinExistence type="predicted"/>
<name>A0A1F5YZX3_9BACT</name>
<comment type="caution">
    <text evidence="1">The sequence shown here is derived from an EMBL/GenBank/DDBJ whole genome shotgun (WGS) entry which is preliminary data.</text>
</comment>
<gene>
    <name evidence="1" type="ORF">A2777_04465</name>
</gene>
<evidence type="ECO:0000313" key="2">
    <source>
        <dbReference type="Proteomes" id="UP000177354"/>
    </source>
</evidence>
<accession>A0A1F5YZX3</accession>
<dbReference type="EMBL" id="MFJF01000032">
    <property type="protein sequence ID" value="OGG05497.1"/>
    <property type="molecule type" value="Genomic_DNA"/>
</dbReference>